<keyword evidence="1" id="KW-1133">Transmembrane helix</keyword>
<feature type="transmembrane region" description="Helical" evidence="1">
    <location>
        <begin position="6"/>
        <end position="28"/>
    </location>
</feature>
<dbReference type="EMBL" id="JWZT01000033">
    <property type="protein sequence ID" value="KII75105.1"/>
    <property type="molecule type" value="Genomic_DNA"/>
</dbReference>
<evidence type="ECO:0000256" key="1">
    <source>
        <dbReference type="SAM" id="Phobius"/>
    </source>
</evidence>
<name>A0A0C2NFJ2_THEKT</name>
<proteinExistence type="predicted"/>
<evidence type="ECO:0000313" key="2">
    <source>
        <dbReference type="EMBL" id="KII75105.1"/>
    </source>
</evidence>
<accession>A0A0C2NFJ2</accession>
<gene>
    <name evidence="2" type="ORF">RF11_04195</name>
</gene>
<evidence type="ECO:0000313" key="3">
    <source>
        <dbReference type="Proteomes" id="UP000031668"/>
    </source>
</evidence>
<sequence length="126" mass="13882">MLSTWIVALISLEKYTSILLFSAIYGSLMVMESHGNSSVTDGPEYGNGAMLLEKIKPNPNMGSKSCGFFLIYDKINIITKIFVFNSILSCFASLFAIFNLDVHAYVVGSSIMLGILIYECSVDYLP</sequence>
<keyword evidence="1" id="KW-0812">Transmembrane</keyword>
<protein>
    <submittedName>
        <fullName evidence="2">Uncharacterized protein</fullName>
    </submittedName>
</protein>
<keyword evidence="3" id="KW-1185">Reference proteome</keyword>
<dbReference type="Proteomes" id="UP000031668">
    <property type="component" value="Unassembled WGS sequence"/>
</dbReference>
<dbReference type="AlphaFoldDB" id="A0A0C2NFJ2"/>
<reference evidence="2 3" key="1">
    <citation type="journal article" date="2014" name="Genome Biol. Evol.">
        <title>The genome of the myxosporean Thelohanellus kitauei shows adaptations to nutrient acquisition within its fish host.</title>
        <authorList>
            <person name="Yang Y."/>
            <person name="Xiong J."/>
            <person name="Zhou Z."/>
            <person name="Huo F."/>
            <person name="Miao W."/>
            <person name="Ran C."/>
            <person name="Liu Y."/>
            <person name="Zhang J."/>
            <person name="Feng J."/>
            <person name="Wang M."/>
            <person name="Wang M."/>
            <person name="Wang L."/>
            <person name="Yao B."/>
        </authorList>
    </citation>
    <scope>NUCLEOTIDE SEQUENCE [LARGE SCALE GENOMIC DNA]</scope>
    <source>
        <strain evidence="2">Wuqing</strain>
    </source>
</reference>
<feature type="transmembrane region" description="Helical" evidence="1">
    <location>
        <begin position="104"/>
        <end position="125"/>
    </location>
</feature>
<comment type="caution">
    <text evidence="2">The sequence shown here is derived from an EMBL/GenBank/DDBJ whole genome shotgun (WGS) entry which is preliminary data.</text>
</comment>
<keyword evidence="1" id="KW-0472">Membrane</keyword>
<organism evidence="2 3">
    <name type="scientific">Thelohanellus kitauei</name>
    <name type="common">Myxosporean</name>
    <dbReference type="NCBI Taxonomy" id="669202"/>
    <lineage>
        <taxon>Eukaryota</taxon>
        <taxon>Metazoa</taxon>
        <taxon>Cnidaria</taxon>
        <taxon>Myxozoa</taxon>
        <taxon>Myxosporea</taxon>
        <taxon>Bivalvulida</taxon>
        <taxon>Platysporina</taxon>
        <taxon>Myxobolidae</taxon>
        <taxon>Thelohanellus</taxon>
    </lineage>
</organism>
<feature type="transmembrane region" description="Helical" evidence="1">
    <location>
        <begin position="77"/>
        <end position="98"/>
    </location>
</feature>